<reference evidence="2" key="2">
    <citation type="journal article" date="2024" name="Environ. Microbiol.">
        <title>Genome analysis and description of Tunturibacter gen. nov. expands the diversity of Terriglobia in tundra soils.</title>
        <authorList>
            <person name="Messyasz A."/>
            <person name="Mannisto M.K."/>
            <person name="Kerkhof L.J."/>
            <person name="Haggblom M.M."/>
        </authorList>
    </citation>
    <scope>NUCLEOTIDE SEQUENCE</scope>
    <source>
        <strain evidence="2">X5P6</strain>
    </source>
</reference>
<feature type="transmembrane region" description="Helical" evidence="1">
    <location>
        <begin position="21"/>
        <end position="41"/>
    </location>
</feature>
<protein>
    <submittedName>
        <fullName evidence="2">Tetratricopeptide repeat protein</fullName>
    </submittedName>
</protein>
<evidence type="ECO:0000313" key="2">
    <source>
        <dbReference type="EMBL" id="XCB34732.1"/>
    </source>
</evidence>
<evidence type="ECO:0000256" key="1">
    <source>
        <dbReference type="SAM" id="Phobius"/>
    </source>
</evidence>
<reference evidence="2" key="1">
    <citation type="submission" date="2023-08" db="EMBL/GenBank/DDBJ databases">
        <authorList>
            <person name="Messyasz A."/>
            <person name="Mannisto M.K."/>
            <person name="Kerkhof L.J."/>
            <person name="Haggblom M."/>
        </authorList>
    </citation>
    <scope>NUCLEOTIDE SEQUENCE</scope>
    <source>
        <strain evidence="2">X5P6</strain>
    </source>
</reference>
<proteinExistence type="predicted"/>
<dbReference type="SUPFAM" id="SSF48452">
    <property type="entry name" value="TPR-like"/>
    <property type="match status" value="1"/>
</dbReference>
<dbReference type="SMART" id="SM00028">
    <property type="entry name" value="TPR"/>
    <property type="match status" value="2"/>
</dbReference>
<keyword evidence="1" id="KW-0812">Transmembrane</keyword>
<accession>A0AAU7ZUZ4</accession>
<dbReference type="EMBL" id="CP132942">
    <property type="protein sequence ID" value="XCB34732.1"/>
    <property type="molecule type" value="Genomic_DNA"/>
</dbReference>
<keyword evidence="1" id="KW-1133">Transmembrane helix</keyword>
<dbReference type="InterPro" id="IPR011990">
    <property type="entry name" value="TPR-like_helical_dom_sf"/>
</dbReference>
<dbReference type="Pfam" id="PF14559">
    <property type="entry name" value="TPR_19"/>
    <property type="match status" value="1"/>
</dbReference>
<name>A0AAU7ZUZ4_9BACT</name>
<keyword evidence="1" id="KW-0472">Membrane</keyword>
<sequence length="394" mass="43740">MTLQTEDYSSLKRRLILRDSLTFLSLALITVLLFLITFFLFRSFASHRLELGQRWSARGQAAINSGHPDQAIVALRTALSYVPGQRSYELLLAQALGDDGHTEESNNYFLGLWEAEPGNGFINLRLARLAAKKNDVQSAINYYRASVYGTWEGDGVLRRRDVRLELAQYLIAQQELSSARTELLIAGGNAPDDVPLALTIAQLLEQANAPHDALNYYHKVLAQDPKDNTALESAARLEYDSGRFDEAHRLMEQAMHEREAATANQQTITPSDKEMLDNSTRILALAPLKKLPNNQRVTRILEARAVAKKRFDACSAQISTSSGLLTPLQDLTTKWANKDATSTRAVLLDDPAQQDATMQLVLDTETQTSKICGKPTGDDALLLQLAEFPKAMEP</sequence>
<organism evidence="2">
    <name type="scientific">Tunturiibacter psychrotolerans</name>
    <dbReference type="NCBI Taxonomy" id="3069686"/>
    <lineage>
        <taxon>Bacteria</taxon>
        <taxon>Pseudomonadati</taxon>
        <taxon>Acidobacteriota</taxon>
        <taxon>Terriglobia</taxon>
        <taxon>Terriglobales</taxon>
        <taxon>Acidobacteriaceae</taxon>
        <taxon>Tunturiibacter</taxon>
    </lineage>
</organism>
<dbReference type="KEGG" id="tpsc:RBB77_07500"/>
<dbReference type="InterPro" id="IPR019734">
    <property type="entry name" value="TPR_rpt"/>
</dbReference>
<dbReference type="Gene3D" id="1.25.40.10">
    <property type="entry name" value="Tetratricopeptide repeat domain"/>
    <property type="match status" value="1"/>
</dbReference>
<dbReference type="AlphaFoldDB" id="A0AAU7ZUZ4"/>
<dbReference type="RefSeq" id="WP_353066124.1">
    <property type="nucleotide sequence ID" value="NZ_CP132942.1"/>
</dbReference>
<gene>
    <name evidence="2" type="ORF">RBB77_07500</name>
</gene>